<dbReference type="Proteomes" id="UP000298663">
    <property type="component" value="Unassembled WGS sequence"/>
</dbReference>
<protein>
    <submittedName>
        <fullName evidence="1">Uncharacterized protein</fullName>
    </submittedName>
</protein>
<evidence type="ECO:0000313" key="1">
    <source>
        <dbReference type="EMBL" id="TKR74015.1"/>
    </source>
</evidence>
<reference evidence="1" key="1">
    <citation type="submission" date="2013-11" db="EMBL/GenBank/DDBJ databases">
        <authorList>
            <person name="Sternberg P."/>
            <person name="Dillman A."/>
            <person name="Macchietto M."/>
        </authorList>
    </citation>
    <scope>NUCLEOTIDE SEQUENCE</scope>
    <source>
        <strain evidence="1">ALL</strain>
    </source>
</reference>
<reference evidence="1" key="3">
    <citation type="journal article" date="2019" name="G3 (Bethesda)">
        <title>Hybrid Assembly of the Genome of the Entomopathogenic Nematode Steinernema carpocapsae Identifies the X-Chromosome.</title>
        <authorList>
            <person name="Serra L."/>
            <person name="Macchietto M."/>
            <person name="Macias-Munoz A."/>
            <person name="McGill C.J."/>
            <person name="Rodriguez I.M."/>
            <person name="Rodriguez B."/>
            <person name="Murad R."/>
            <person name="Mortazavi A."/>
        </authorList>
    </citation>
    <scope>NUCLEOTIDE SEQUENCE</scope>
    <source>
        <strain evidence="1">ALL</strain>
    </source>
</reference>
<gene>
    <name evidence="1" type="ORF">L596_021247</name>
    <name evidence="2" type="ORF">L596_021252</name>
</gene>
<name>A0A4V6A159_STECR</name>
<sequence>MPPTGTCLISNISLPRTDVSRRDTENGIPPLWRKTNVTVPPTETCLTCNIALPRTDVSRRDTENGIPPMY</sequence>
<evidence type="ECO:0000313" key="3">
    <source>
        <dbReference type="Proteomes" id="UP000298663"/>
    </source>
</evidence>
<dbReference type="AlphaFoldDB" id="A0A4V6A159"/>
<dbReference type="EMBL" id="AZBU02000006">
    <property type="protein sequence ID" value="TKR74015.1"/>
    <property type="molecule type" value="Genomic_DNA"/>
</dbReference>
<reference evidence="1 3" key="2">
    <citation type="journal article" date="2015" name="Genome Biol.">
        <title>Comparative genomics of Steinernema reveals deeply conserved gene regulatory networks.</title>
        <authorList>
            <person name="Dillman A.R."/>
            <person name="Macchietto M."/>
            <person name="Porter C.F."/>
            <person name="Rogers A."/>
            <person name="Williams B."/>
            <person name="Antoshechkin I."/>
            <person name="Lee M.M."/>
            <person name="Goodwin Z."/>
            <person name="Lu X."/>
            <person name="Lewis E.E."/>
            <person name="Goodrich-Blair H."/>
            <person name="Stock S.P."/>
            <person name="Adams B.J."/>
            <person name="Sternberg P.W."/>
            <person name="Mortazavi A."/>
        </authorList>
    </citation>
    <scope>NUCLEOTIDE SEQUENCE [LARGE SCALE GENOMIC DNA]</scope>
    <source>
        <strain evidence="1 3">ALL</strain>
    </source>
</reference>
<organism evidence="1 3">
    <name type="scientific">Steinernema carpocapsae</name>
    <name type="common">Entomopathogenic nematode</name>
    <dbReference type="NCBI Taxonomy" id="34508"/>
    <lineage>
        <taxon>Eukaryota</taxon>
        <taxon>Metazoa</taxon>
        <taxon>Ecdysozoa</taxon>
        <taxon>Nematoda</taxon>
        <taxon>Chromadorea</taxon>
        <taxon>Rhabditida</taxon>
        <taxon>Tylenchina</taxon>
        <taxon>Panagrolaimomorpha</taxon>
        <taxon>Strongyloidoidea</taxon>
        <taxon>Steinernematidae</taxon>
        <taxon>Steinernema</taxon>
    </lineage>
</organism>
<comment type="caution">
    <text evidence="1">The sequence shown here is derived from an EMBL/GenBank/DDBJ whole genome shotgun (WGS) entry which is preliminary data.</text>
</comment>
<dbReference type="EMBL" id="AZBU02000006">
    <property type="protein sequence ID" value="TKR74020.1"/>
    <property type="molecule type" value="Genomic_DNA"/>
</dbReference>
<accession>A0A4V6A159</accession>
<proteinExistence type="predicted"/>
<keyword evidence="3" id="KW-1185">Reference proteome</keyword>
<evidence type="ECO:0000313" key="2">
    <source>
        <dbReference type="EMBL" id="TKR74020.1"/>
    </source>
</evidence>